<dbReference type="SUPFAM" id="SSF47090">
    <property type="entry name" value="PGBD-like"/>
    <property type="match status" value="1"/>
</dbReference>
<name>A0A1Q5Q4T4_9ACTO</name>
<keyword evidence="1" id="KW-0472">Membrane</keyword>
<evidence type="ECO:0000313" key="3">
    <source>
        <dbReference type="EMBL" id="OKL54834.1"/>
    </source>
</evidence>
<keyword evidence="1" id="KW-1133">Transmembrane helix</keyword>
<keyword evidence="4" id="KW-1185">Reference proteome</keyword>
<accession>A0A1Q5Q4T4</accession>
<protein>
    <recommendedName>
        <fullName evidence="2">Peptidoglycan binding-like domain-containing protein</fullName>
    </recommendedName>
</protein>
<comment type="caution">
    <text evidence="3">The sequence shown here is derived from an EMBL/GenBank/DDBJ whole genome shotgun (WGS) entry which is preliminary data.</text>
</comment>
<dbReference type="InterPro" id="IPR002477">
    <property type="entry name" value="Peptidoglycan-bd-like"/>
</dbReference>
<dbReference type="RefSeq" id="WP_073715684.1">
    <property type="nucleotide sequence ID" value="NZ_MQVR01000006.1"/>
</dbReference>
<evidence type="ECO:0000256" key="1">
    <source>
        <dbReference type="SAM" id="Phobius"/>
    </source>
</evidence>
<reference evidence="4" key="1">
    <citation type="submission" date="2016-12" db="EMBL/GenBank/DDBJ databases">
        <authorList>
            <person name="Meng X."/>
        </authorList>
    </citation>
    <scope>NUCLEOTIDE SEQUENCE [LARGE SCALE GENOMIC DNA]</scope>
    <source>
        <strain evidence="4">DSM 19116</strain>
    </source>
</reference>
<organism evidence="3 4">
    <name type="scientific">Bowdeniella nasicola</name>
    <dbReference type="NCBI Taxonomy" id="208480"/>
    <lineage>
        <taxon>Bacteria</taxon>
        <taxon>Bacillati</taxon>
        <taxon>Actinomycetota</taxon>
        <taxon>Actinomycetes</taxon>
        <taxon>Actinomycetales</taxon>
        <taxon>Actinomycetaceae</taxon>
        <taxon>Bowdeniella</taxon>
    </lineage>
</organism>
<dbReference type="Proteomes" id="UP000185628">
    <property type="component" value="Unassembled WGS sequence"/>
</dbReference>
<feature type="transmembrane region" description="Helical" evidence="1">
    <location>
        <begin position="20"/>
        <end position="38"/>
    </location>
</feature>
<evidence type="ECO:0000259" key="2">
    <source>
        <dbReference type="Pfam" id="PF01471"/>
    </source>
</evidence>
<evidence type="ECO:0000313" key="4">
    <source>
        <dbReference type="Proteomes" id="UP000185628"/>
    </source>
</evidence>
<sequence length="369" mass="38258">MQSQDDVVARTRPSRSPARLLGALAVVLALCALSFWAGRITLAKPQARTEAPKESVIVDVTEQSVGRSLTVNTTVTTPRQPLAPNTMAGTLTALSAQDSYAAGDVVYRVDNHPVRVIAGSIPMYRDLAAGAKGADVTALNAALIAMGHLSGEAGETYTQATARAVRAWQKALGIEQTGSVARGEVIIVPSLPLAISFNEETAVIGNQLAGGERLLQAPGGDPQFVMQLLPQQATLIPNDTVVTVKYEDHSWPAVITETREGEGGNTKDLTLRAPDGGVVCGSECAVLPATDTQYLSTAAELVPPQTGPAVPVSALTSQPGGSTEVTVIEGEAERQVPVKVLASQDGLAIVEGVKVGDKVRVFGGSKEGA</sequence>
<dbReference type="InterPro" id="IPR036366">
    <property type="entry name" value="PGBDSf"/>
</dbReference>
<dbReference type="Pfam" id="PF01471">
    <property type="entry name" value="PG_binding_1"/>
    <property type="match status" value="1"/>
</dbReference>
<feature type="domain" description="Peptidoglycan binding-like" evidence="2">
    <location>
        <begin position="133"/>
        <end position="179"/>
    </location>
</feature>
<gene>
    <name evidence="3" type="ORF">BSZ39_01765</name>
</gene>
<dbReference type="OrthoDB" id="3268648at2"/>
<keyword evidence="1" id="KW-0812">Transmembrane</keyword>
<dbReference type="InterPro" id="IPR036365">
    <property type="entry name" value="PGBD-like_sf"/>
</dbReference>
<dbReference type="Gene3D" id="2.40.420.20">
    <property type="match status" value="1"/>
</dbReference>
<dbReference type="AlphaFoldDB" id="A0A1Q5Q4T4"/>
<dbReference type="Gene3D" id="1.10.101.10">
    <property type="entry name" value="PGBD-like superfamily/PGBD"/>
    <property type="match status" value="1"/>
</dbReference>
<dbReference type="EMBL" id="MQVR01000006">
    <property type="protein sequence ID" value="OKL54834.1"/>
    <property type="molecule type" value="Genomic_DNA"/>
</dbReference>
<proteinExistence type="predicted"/>